<evidence type="ECO:0000313" key="3">
    <source>
        <dbReference type="Proteomes" id="UP000030739"/>
    </source>
</evidence>
<evidence type="ECO:0000313" key="2">
    <source>
        <dbReference type="EMBL" id="AHY25110.1"/>
    </source>
</evidence>
<keyword evidence="1" id="KW-0812">Transmembrane</keyword>
<feature type="transmembrane region" description="Helical" evidence="1">
    <location>
        <begin position="16"/>
        <end position="37"/>
    </location>
</feature>
<evidence type="ECO:0000256" key="1">
    <source>
        <dbReference type="SAM" id="Phobius"/>
    </source>
</evidence>
<reference evidence="2 3" key="1">
    <citation type="journal article" date="2015" name="Plant Pathol. J.">
        <title>Isolation and Genomic Characterization of the T4-Like Bacteriophage PM2 Infecting Pectobacterium carotovorum subsp. carotovorum.</title>
        <authorList>
            <person name="Lim J.A."/>
            <person name="Lee D.H."/>
            <person name="Heu S."/>
        </authorList>
    </citation>
    <scope>NUCLEOTIDE SEQUENCE [LARGE SCALE GENOMIC DNA]</scope>
</reference>
<feature type="transmembrane region" description="Helical" evidence="1">
    <location>
        <begin position="57"/>
        <end position="78"/>
    </location>
</feature>
<keyword evidence="1" id="KW-1133">Transmembrane helix</keyword>
<dbReference type="RefSeq" id="YP_009211569.1">
    <property type="nucleotide sequence ID" value="NC_028940.1"/>
</dbReference>
<dbReference type="GeneID" id="26638041"/>
<proteinExistence type="predicted"/>
<gene>
    <name evidence="2" type="ORF">PM2_148</name>
</gene>
<dbReference type="EMBL" id="KF835987">
    <property type="protein sequence ID" value="AHY25110.1"/>
    <property type="molecule type" value="Genomic_DNA"/>
</dbReference>
<keyword evidence="1" id="KW-0472">Membrane</keyword>
<name>A0A0A0Q2F6_9CAUD</name>
<accession>A0A0A0Q2F6</accession>
<dbReference type="Proteomes" id="UP000030739">
    <property type="component" value="Segment"/>
</dbReference>
<protein>
    <submittedName>
        <fullName evidence="2">Uncharacterized protein</fullName>
    </submittedName>
</protein>
<sequence length="112" mass="12805">MNYKPSKPFIRVTENIVLNLIFSIVGFIIFFCIVAIIDSAINDGQASELAVSLIEGAVFAIPFTVFLDTCIDLIMYPFRYAIYKNNMSKYLNYSKTTSTMFFIDDCRRNKNA</sequence>
<organism evidence="2 3">
    <name type="scientific">Pectobacterium bacteriophage PM2</name>
    <dbReference type="NCBI Taxonomy" id="1429794"/>
    <lineage>
        <taxon>Viruses</taxon>
        <taxon>Duplodnaviria</taxon>
        <taxon>Heunggongvirae</taxon>
        <taxon>Uroviricota</taxon>
        <taxon>Caudoviricetes</taxon>
        <taxon>Pantevenvirales</taxon>
        <taxon>Straboviridae</taxon>
        <taxon>Tevenvirinae</taxon>
        <taxon>Mosugukvirus</taxon>
        <taxon>Mosugukvirus pm2</taxon>
    </lineage>
</organism>
<dbReference type="KEGG" id="vg:26638041"/>
<keyword evidence="3" id="KW-1185">Reference proteome</keyword>